<evidence type="ECO:0000313" key="3">
    <source>
        <dbReference type="EMBL" id="KUL45122.1"/>
    </source>
</evidence>
<reference evidence="4" key="1">
    <citation type="submission" date="2015-10" db="EMBL/GenBank/DDBJ databases">
        <authorList>
            <person name="Ju K.-S."/>
            <person name="Doroghazi J.R."/>
            <person name="Metcalf W.W."/>
        </authorList>
    </citation>
    <scope>NUCLEOTIDE SEQUENCE [LARGE SCALE GENOMIC DNA]</scope>
    <source>
        <strain evidence="4">NRRL 3151</strain>
    </source>
</reference>
<organism evidence="3 4">
    <name type="scientific">Streptomyces regalis</name>
    <dbReference type="NCBI Taxonomy" id="68262"/>
    <lineage>
        <taxon>Bacteria</taxon>
        <taxon>Bacillati</taxon>
        <taxon>Actinomycetota</taxon>
        <taxon>Actinomycetes</taxon>
        <taxon>Kitasatosporales</taxon>
        <taxon>Streptomycetaceae</taxon>
        <taxon>Streptomyces</taxon>
    </lineage>
</organism>
<dbReference type="InterPro" id="IPR012867">
    <property type="entry name" value="DUF1648"/>
</dbReference>
<evidence type="ECO:0000256" key="1">
    <source>
        <dbReference type="SAM" id="Phobius"/>
    </source>
</evidence>
<comment type="caution">
    <text evidence="3">The sequence shown here is derived from an EMBL/GenBank/DDBJ whole genome shotgun (WGS) entry which is preliminary data.</text>
</comment>
<accession>A0A0X3VLI1</accession>
<dbReference type="Proteomes" id="UP000053923">
    <property type="component" value="Unassembled WGS sequence"/>
</dbReference>
<feature type="transmembrane region" description="Helical" evidence="1">
    <location>
        <begin position="121"/>
        <end position="141"/>
    </location>
</feature>
<feature type="domain" description="DUF1648" evidence="2">
    <location>
        <begin position="18"/>
        <end position="61"/>
    </location>
</feature>
<keyword evidence="1" id="KW-1133">Transmembrane helix</keyword>
<keyword evidence="4" id="KW-1185">Reference proteome</keyword>
<keyword evidence="1" id="KW-0812">Transmembrane</keyword>
<feature type="transmembrane region" description="Helical" evidence="1">
    <location>
        <begin position="56"/>
        <end position="74"/>
    </location>
</feature>
<protein>
    <recommendedName>
        <fullName evidence="2">DUF1648 domain-containing protein</fullName>
    </recommendedName>
</protein>
<feature type="transmembrane region" description="Helical" evidence="1">
    <location>
        <begin position="7"/>
        <end position="28"/>
    </location>
</feature>
<evidence type="ECO:0000259" key="2">
    <source>
        <dbReference type="Pfam" id="PF07853"/>
    </source>
</evidence>
<evidence type="ECO:0000313" key="4">
    <source>
        <dbReference type="Proteomes" id="UP000053923"/>
    </source>
</evidence>
<dbReference type="Pfam" id="PF07853">
    <property type="entry name" value="DUF1648"/>
    <property type="match status" value="1"/>
</dbReference>
<name>A0A0X3VLI1_9ACTN</name>
<feature type="transmembrane region" description="Helical" evidence="1">
    <location>
        <begin position="86"/>
        <end position="109"/>
    </location>
</feature>
<proteinExistence type="predicted"/>
<gene>
    <name evidence="3" type="ORF">ADL12_04230</name>
</gene>
<sequence>MVHLRRTALVTVPFAAGAFATAVAFLLLRDSLPARMATHFTLDGTADGFTSPSTALGLYMLAFAMEAVGVLAAIRSAKSALTTTRSLVALACGLAAASTYLFVVTMRASSKTDGKSADLPIHQLGVAVAIGAAVAGAAWLVSHRRT</sequence>
<dbReference type="EMBL" id="LLZG01000015">
    <property type="protein sequence ID" value="KUL45122.1"/>
    <property type="molecule type" value="Genomic_DNA"/>
</dbReference>
<keyword evidence="1" id="KW-0472">Membrane</keyword>
<dbReference type="AlphaFoldDB" id="A0A0X3VLI1"/>